<dbReference type="RefSeq" id="WP_184707240.1">
    <property type="nucleotide sequence ID" value="NZ_JACHKZ010000008.1"/>
</dbReference>
<evidence type="ECO:0000313" key="2">
    <source>
        <dbReference type="Proteomes" id="UP000562492"/>
    </source>
</evidence>
<proteinExistence type="predicted"/>
<protein>
    <submittedName>
        <fullName evidence="1">Uncharacterized protein</fullName>
    </submittedName>
</protein>
<comment type="caution">
    <text evidence="1">The sequence shown here is derived from an EMBL/GenBank/DDBJ whole genome shotgun (WGS) entry which is preliminary data.</text>
</comment>
<reference evidence="1 2" key="1">
    <citation type="submission" date="2020-08" db="EMBL/GenBank/DDBJ databases">
        <title>Functional genomics of gut bacteria from endangered species of beetles.</title>
        <authorList>
            <person name="Carlos-Shanley C."/>
        </authorList>
    </citation>
    <scope>NUCLEOTIDE SEQUENCE [LARGE SCALE GENOMIC DNA]</scope>
    <source>
        <strain evidence="1 2">S00124</strain>
    </source>
</reference>
<evidence type="ECO:0000313" key="1">
    <source>
        <dbReference type="EMBL" id="MBB6577609.1"/>
    </source>
</evidence>
<keyword evidence="2" id="KW-1185">Reference proteome</keyword>
<dbReference type="Proteomes" id="UP000562492">
    <property type="component" value="Unassembled WGS sequence"/>
</dbReference>
<organism evidence="1 2">
    <name type="scientific">Comamonas odontotermitis</name>
    <dbReference type="NCBI Taxonomy" id="379895"/>
    <lineage>
        <taxon>Bacteria</taxon>
        <taxon>Pseudomonadati</taxon>
        <taxon>Pseudomonadota</taxon>
        <taxon>Betaproteobacteria</taxon>
        <taxon>Burkholderiales</taxon>
        <taxon>Comamonadaceae</taxon>
        <taxon>Comamonas</taxon>
    </lineage>
</organism>
<accession>A0ABR6REM6</accession>
<name>A0ABR6REM6_9BURK</name>
<dbReference type="EMBL" id="JACHKZ010000008">
    <property type="protein sequence ID" value="MBB6577609.1"/>
    <property type="molecule type" value="Genomic_DNA"/>
</dbReference>
<gene>
    <name evidence="1" type="ORF">HNP33_001666</name>
</gene>
<sequence length="114" mass="12439">MSLALFCLAVAALWLGSRPPEPPPAEKATLSIRWTDTEFRDELTGMFPCDVIGMEVVTKGYALGEPVEVKVSGGLEEDPPEIFFPLVDHQGIARMLFQVPECREGASETDESGN</sequence>